<evidence type="ECO:0008006" key="8">
    <source>
        <dbReference type="Google" id="ProtNLM"/>
    </source>
</evidence>
<proteinExistence type="inferred from homology"/>
<dbReference type="InterPro" id="IPR014710">
    <property type="entry name" value="RmlC-like_jellyroll"/>
</dbReference>
<evidence type="ECO:0000256" key="1">
    <source>
        <dbReference type="ARBA" id="ARBA00006622"/>
    </source>
</evidence>
<organism evidence="6 7">
    <name type="scientific">Caballeronia grimmiae</name>
    <dbReference type="NCBI Taxonomy" id="1071679"/>
    <lineage>
        <taxon>Bacteria</taxon>
        <taxon>Pseudomonadati</taxon>
        <taxon>Pseudomonadota</taxon>
        <taxon>Betaproteobacteria</taxon>
        <taxon>Burkholderiales</taxon>
        <taxon>Burkholderiaceae</taxon>
        <taxon>Caballeronia</taxon>
    </lineage>
</organism>
<gene>
    <name evidence="6" type="ORF">GCM10010985_05420</name>
</gene>
<evidence type="ECO:0000256" key="4">
    <source>
        <dbReference type="ARBA" id="ARBA00023002"/>
    </source>
</evidence>
<evidence type="ECO:0000313" key="7">
    <source>
        <dbReference type="Proteomes" id="UP000597138"/>
    </source>
</evidence>
<comment type="caution">
    <text evidence="6">The sequence shown here is derived from an EMBL/GenBank/DDBJ whole genome shotgun (WGS) entry which is preliminary data.</text>
</comment>
<evidence type="ECO:0000256" key="3">
    <source>
        <dbReference type="ARBA" id="ARBA00022964"/>
    </source>
</evidence>
<keyword evidence="3" id="KW-0223">Dioxygenase</keyword>
<evidence type="ECO:0000256" key="2">
    <source>
        <dbReference type="ARBA" id="ARBA00022723"/>
    </source>
</evidence>
<reference evidence="7" key="1">
    <citation type="journal article" date="2019" name="Int. J. Syst. Evol. Microbiol.">
        <title>The Global Catalogue of Microorganisms (GCM) 10K type strain sequencing project: providing services to taxonomists for standard genome sequencing and annotation.</title>
        <authorList>
            <consortium name="The Broad Institute Genomics Platform"/>
            <consortium name="The Broad Institute Genome Sequencing Center for Infectious Disease"/>
            <person name="Wu L."/>
            <person name="Ma J."/>
        </authorList>
    </citation>
    <scope>NUCLEOTIDE SEQUENCE [LARGE SCALE GENOMIC DNA]</scope>
    <source>
        <strain evidence="7">CGMCC 1.11013</strain>
    </source>
</reference>
<dbReference type="InterPro" id="IPR011051">
    <property type="entry name" value="RmlC_Cupin_sf"/>
</dbReference>
<name>A0ABQ1R217_9BURK</name>
<keyword evidence="7" id="KW-1185">Reference proteome</keyword>
<sequence>MQADINGGSIPNPTFIMKLQSFNRPMRQNAGTRAALHAPSNDNPALRRLCHDIDAALEAGDASFGAQVRAALTRAIADASLLHAHQRIGDTRRYRRHLLAADPLNRYAIAALVWEPGQASPVHGHRTWCGYAVIDGTLAETLYRWDADTHCAEETRHHPRAAGAVSFVDAGRGAIHQLSNPADAATRAVSIHVYGVSGEHIATHVNDLLAA</sequence>
<dbReference type="Pfam" id="PF05995">
    <property type="entry name" value="CDO_I"/>
    <property type="match status" value="1"/>
</dbReference>
<evidence type="ECO:0000256" key="5">
    <source>
        <dbReference type="ARBA" id="ARBA00023004"/>
    </source>
</evidence>
<comment type="similarity">
    <text evidence="1">Belongs to the cysteine dioxygenase family.</text>
</comment>
<keyword evidence="2" id="KW-0479">Metal-binding</keyword>
<dbReference type="Gene3D" id="2.60.120.10">
    <property type="entry name" value="Jelly Rolls"/>
    <property type="match status" value="1"/>
</dbReference>
<dbReference type="PANTHER" id="PTHR12918">
    <property type="entry name" value="CYSTEINE DIOXYGENASE"/>
    <property type="match status" value="1"/>
</dbReference>
<dbReference type="CDD" id="cd10548">
    <property type="entry name" value="cupin_CDO"/>
    <property type="match status" value="1"/>
</dbReference>
<evidence type="ECO:0000313" key="6">
    <source>
        <dbReference type="EMBL" id="GGD54516.1"/>
    </source>
</evidence>
<keyword evidence="5" id="KW-0408">Iron</keyword>
<dbReference type="SUPFAM" id="SSF51182">
    <property type="entry name" value="RmlC-like cupins"/>
    <property type="match status" value="1"/>
</dbReference>
<dbReference type="Proteomes" id="UP000597138">
    <property type="component" value="Unassembled WGS sequence"/>
</dbReference>
<dbReference type="EMBL" id="BMEG01000001">
    <property type="protein sequence ID" value="GGD54516.1"/>
    <property type="molecule type" value="Genomic_DNA"/>
</dbReference>
<keyword evidence="4" id="KW-0560">Oxidoreductase</keyword>
<dbReference type="PANTHER" id="PTHR12918:SF1">
    <property type="entry name" value="CYSTEINE DIOXYGENASE TYPE 1"/>
    <property type="match status" value="1"/>
</dbReference>
<dbReference type="InterPro" id="IPR010300">
    <property type="entry name" value="CDO_1"/>
</dbReference>
<protein>
    <recommendedName>
        <fullName evidence="8">Cysteine dioxygenase</fullName>
    </recommendedName>
</protein>
<accession>A0ABQ1R217</accession>